<keyword evidence="6 12" id="KW-1133">Transmembrane helix</keyword>
<dbReference type="GO" id="GO:0005886">
    <property type="term" value="C:plasma membrane"/>
    <property type="evidence" value="ECO:0007669"/>
    <property type="project" value="UniProtKB-SubCell"/>
</dbReference>
<evidence type="ECO:0000256" key="4">
    <source>
        <dbReference type="ARBA" id="ARBA00022475"/>
    </source>
</evidence>
<keyword evidence="9 12" id="KW-0472">Membrane</keyword>
<feature type="transmembrane region" description="Helical" evidence="12">
    <location>
        <begin position="128"/>
        <end position="150"/>
    </location>
</feature>
<comment type="subcellular location">
    <subcellularLocation>
        <location evidence="1">Cell membrane</location>
        <topology evidence="1">Multi-pass membrane protein</topology>
    </subcellularLocation>
</comment>
<evidence type="ECO:0000256" key="10">
    <source>
        <dbReference type="ARBA" id="ARBA00023201"/>
    </source>
</evidence>
<dbReference type="EMBL" id="JARQWQ010000010">
    <property type="protein sequence ID" value="KAK2569463.1"/>
    <property type="molecule type" value="Genomic_DNA"/>
</dbReference>
<feature type="transmembrane region" description="Helical" evidence="12">
    <location>
        <begin position="74"/>
        <end position="96"/>
    </location>
</feature>
<evidence type="ECO:0000256" key="9">
    <source>
        <dbReference type="ARBA" id="ARBA00023136"/>
    </source>
</evidence>
<evidence type="ECO:0000313" key="13">
    <source>
        <dbReference type="EMBL" id="KAK2569463.1"/>
    </source>
</evidence>
<dbReference type="InterPro" id="IPR051163">
    <property type="entry name" value="Sodium:Solute_Symporter_SSF"/>
</dbReference>
<reference evidence="13" key="1">
    <citation type="journal article" date="2023" name="G3 (Bethesda)">
        <title>Whole genome assembly and annotation of the endangered Caribbean coral Acropora cervicornis.</title>
        <authorList>
            <person name="Selwyn J.D."/>
            <person name="Vollmer S.V."/>
        </authorList>
    </citation>
    <scope>NUCLEOTIDE SEQUENCE</scope>
    <source>
        <strain evidence="13">K2</strain>
    </source>
</reference>
<evidence type="ECO:0000256" key="6">
    <source>
        <dbReference type="ARBA" id="ARBA00022989"/>
    </source>
</evidence>
<dbReference type="Pfam" id="PF00474">
    <property type="entry name" value="SSF"/>
    <property type="match status" value="2"/>
</dbReference>
<keyword evidence="5 12" id="KW-0812">Transmembrane</keyword>
<evidence type="ECO:0000256" key="7">
    <source>
        <dbReference type="ARBA" id="ARBA00023053"/>
    </source>
</evidence>
<evidence type="ECO:0000256" key="5">
    <source>
        <dbReference type="ARBA" id="ARBA00022692"/>
    </source>
</evidence>
<dbReference type="InterPro" id="IPR038377">
    <property type="entry name" value="Na/Glc_symporter_sf"/>
</dbReference>
<feature type="transmembrane region" description="Helical" evidence="12">
    <location>
        <begin position="414"/>
        <end position="435"/>
    </location>
</feature>
<evidence type="ECO:0000256" key="11">
    <source>
        <dbReference type="RuleBase" id="RU362091"/>
    </source>
</evidence>
<dbReference type="PROSITE" id="PS50283">
    <property type="entry name" value="NA_SOLUT_SYMP_3"/>
    <property type="match status" value="1"/>
</dbReference>
<keyword evidence="3" id="KW-0813">Transport</keyword>
<name>A0AAD9VCH1_ACRCE</name>
<reference evidence="13" key="2">
    <citation type="journal article" date="2023" name="Science">
        <title>Genomic signatures of disease resistance in endangered staghorn corals.</title>
        <authorList>
            <person name="Vollmer S.V."/>
            <person name="Selwyn J.D."/>
            <person name="Despard B.A."/>
            <person name="Roesel C.L."/>
        </authorList>
    </citation>
    <scope>NUCLEOTIDE SEQUENCE</scope>
    <source>
        <strain evidence="13">K2</strain>
    </source>
</reference>
<dbReference type="PANTHER" id="PTHR42985">
    <property type="entry name" value="SODIUM-COUPLED MONOCARBOXYLATE TRANSPORTER"/>
    <property type="match status" value="1"/>
</dbReference>
<dbReference type="GO" id="GO:0006814">
    <property type="term" value="P:sodium ion transport"/>
    <property type="evidence" value="ECO:0007669"/>
    <property type="project" value="UniProtKB-KW"/>
</dbReference>
<evidence type="ECO:0000256" key="3">
    <source>
        <dbReference type="ARBA" id="ARBA00022448"/>
    </source>
</evidence>
<feature type="transmembrane region" description="Helical" evidence="12">
    <location>
        <begin position="162"/>
        <end position="179"/>
    </location>
</feature>
<dbReference type="Gene3D" id="1.20.1730.10">
    <property type="entry name" value="Sodium/glucose cotransporter"/>
    <property type="match status" value="1"/>
</dbReference>
<feature type="transmembrane region" description="Helical" evidence="12">
    <location>
        <begin position="6"/>
        <end position="26"/>
    </location>
</feature>
<protein>
    <submittedName>
        <fullName evidence="13">Sodium-coupled monocarboxylate transporter 2</fullName>
    </submittedName>
</protein>
<feature type="transmembrane region" description="Helical" evidence="12">
    <location>
        <begin position="387"/>
        <end position="407"/>
    </location>
</feature>
<sequence length="615" mass="67766">MKFAEDFIVFTLFLLIPIFVGLFFALRGGKQRTTNEFLLADKKLQSWLVAISLVASYFSSLALMGTAAEVFSYGLQYIMLALLSFWTVAGAVHTLFIPMFHRLKVVSVNELLYLCVVLYLPSQAISDVAGVPLVVGIVPTGVVCLIYSALGGLKAVSWTNAIHLFLMLTGLITLCIMGINNAGGFDRVIQVNKNRQRLTLFNSNPDPTIRDTFWSLAIGGALTAMPLWTVSQISVQRYMSVSFVSLARRAMWIALPVLIIVMSLACFNGLAMYAVYADCDPLTVGEIQRNDQVLFYFVTDKLHHVKGLSGFTTACIFAGSVSFVSSGLNSLCLVILEDFVKKRFKNIDDFDSTKVCKLITVILGIVVIAGAFALHHCGYTVLQVFSSVHYILGGSLLGLFTLGMLIGRANSKGAYIGVASGLGITIWLFIGAQLYPISHLRGPVSTSDCPSDVFNNTQVAATHNDTGMRSTSGSGQPSDGQILWNVVFVVLRYRLDCYHGDRYNYKLNTRKFKGKENWRRPQTAVSNQVMVTKLVTKASETMELQDRPTTVRRQGGLGKAWGKKATRFHRTASKTILANEHCVMSTEKELKELTQKISALEVKCLDKSLPSSFYI</sequence>
<feature type="transmembrane region" description="Helical" evidence="12">
    <location>
        <begin position="212"/>
        <end position="230"/>
    </location>
</feature>
<keyword evidence="8" id="KW-0406">Ion transport</keyword>
<evidence type="ECO:0000256" key="8">
    <source>
        <dbReference type="ARBA" id="ARBA00023065"/>
    </source>
</evidence>
<dbReference type="NCBIfam" id="TIGR00813">
    <property type="entry name" value="sss"/>
    <property type="match status" value="1"/>
</dbReference>
<dbReference type="Proteomes" id="UP001249851">
    <property type="component" value="Unassembled WGS sequence"/>
</dbReference>
<evidence type="ECO:0000256" key="1">
    <source>
        <dbReference type="ARBA" id="ARBA00004651"/>
    </source>
</evidence>
<feature type="transmembrane region" description="Helical" evidence="12">
    <location>
        <begin position="47"/>
        <end position="68"/>
    </location>
</feature>
<comment type="similarity">
    <text evidence="2 11">Belongs to the sodium:solute symporter (SSF) (TC 2.A.21) family.</text>
</comment>
<dbReference type="PANTHER" id="PTHR42985:SF40">
    <property type="entry name" value="LD47995P-RELATED"/>
    <property type="match status" value="1"/>
</dbReference>
<dbReference type="InterPro" id="IPR001734">
    <property type="entry name" value="Na/solute_symporter"/>
</dbReference>
<keyword evidence="14" id="KW-1185">Reference proteome</keyword>
<evidence type="ECO:0000256" key="12">
    <source>
        <dbReference type="SAM" id="Phobius"/>
    </source>
</evidence>
<keyword evidence="4" id="KW-1003">Cell membrane</keyword>
<keyword evidence="7" id="KW-0915">Sodium</keyword>
<feature type="transmembrane region" description="Helical" evidence="12">
    <location>
        <begin position="251"/>
        <end position="276"/>
    </location>
</feature>
<gene>
    <name evidence="13" type="ORF">P5673_006398</name>
</gene>
<evidence type="ECO:0000256" key="2">
    <source>
        <dbReference type="ARBA" id="ARBA00006434"/>
    </source>
</evidence>
<feature type="transmembrane region" description="Helical" evidence="12">
    <location>
        <begin position="311"/>
        <end position="336"/>
    </location>
</feature>
<feature type="transmembrane region" description="Helical" evidence="12">
    <location>
        <begin position="356"/>
        <end position="375"/>
    </location>
</feature>
<dbReference type="AlphaFoldDB" id="A0AAD9VCH1"/>
<accession>A0AAD9VCH1</accession>
<keyword evidence="10" id="KW-0739">Sodium transport</keyword>
<dbReference type="GO" id="GO:0015293">
    <property type="term" value="F:symporter activity"/>
    <property type="evidence" value="ECO:0007669"/>
    <property type="project" value="TreeGrafter"/>
</dbReference>
<proteinExistence type="inferred from homology"/>
<comment type="caution">
    <text evidence="13">The sequence shown here is derived from an EMBL/GenBank/DDBJ whole genome shotgun (WGS) entry which is preliminary data.</text>
</comment>
<evidence type="ECO:0000313" key="14">
    <source>
        <dbReference type="Proteomes" id="UP001249851"/>
    </source>
</evidence>
<organism evidence="13 14">
    <name type="scientific">Acropora cervicornis</name>
    <name type="common">Staghorn coral</name>
    <dbReference type="NCBI Taxonomy" id="6130"/>
    <lineage>
        <taxon>Eukaryota</taxon>
        <taxon>Metazoa</taxon>
        <taxon>Cnidaria</taxon>
        <taxon>Anthozoa</taxon>
        <taxon>Hexacorallia</taxon>
        <taxon>Scleractinia</taxon>
        <taxon>Astrocoeniina</taxon>
        <taxon>Acroporidae</taxon>
        <taxon>Acropora</taxon>
    </lineage>
</organism>